<dbReference type="Gene3D" id="2.60.120.260">
    <property type="entry name" value="Galactose-binding domain-like"/>
    <property type="match status" value="1"/>
</dbReference>
<dbReference type="GO" id="GO:0030246">
    <property type="term" value="F:carbohydrate binding"/>
    <property type="evidence" value="ECO:0007669"/>
    <property type="project" value="InterPro"/>
</dbReference>
<dbReference type="InterPro" id="IPR013783">
    <property type="entry name" value="Ig-like_fold"/>
</dbReference>
<feature type="domain" description="Beta galactosidase small chain/" evidence="12">
    <location>
        <begin position="770"/>
        <end position="1039"/>
    </location>
</feature>
<dbReference type="Pfam" id="PF02836">
    <property type="entry name" value="Glyco_hydro_2_C"/>
    <property type="match status" value="1"/>
</dbReference>
<dbReference type="Pfam" id="PF16353">
    <property type="entry name" value="LacZ_4"/>
    <property type="match status" value="1"/>
</dbReference>
<dbReference type="SMART" id="SM01038">
    <property type="entry name" value="Bgal_small_N"/>
    <property type="match status" value="1"/>
</dbReference>
<dbReference type="InterPro" id="IPR011013">
    <property type="entry name" value="Gal_mutarotase_sf_dom"/>
</dbReference>
<dbReference type="InterPro" id="IPR014718">
    <property type="entry name" value="GH-type_carb-bd"/>
</dbReference>
<comment type="similarity">
    <text evidence="3 10">Belongs to the glycosyl hydrolase 2 family.</text>
</comment>
<dbReference type="SUPFAM" id="SSF51445">
    <property type="entry name" value="(Trans)glycosidases"/>
    <property type="match status" value="1"/>
</dbReference>
<dbReference type="InterPro" id="IPR006101">
    <property type="entry name" value="Glyco_hydro_2"/>
</dbReference>
<evidence type="ECO:0000313" key="13">
    <source>
        <dbReference type="EMBL" id="PWE00542.1"/>
    </source>
</evidence>
<dbReference type="GO" id="GO:0005990">
    <property type="term" value="P:lactose catabolic process"/>
    <property type="evidence" value="ECO:0007669"/>
    <property type="project" value="TreeGrafter"/>
</dbReference>
<reference evidence="13 14" key="1">
    <citation type="submission" date="2018-05" db="EMBL/GenBank/DDBJ databases">
        <title>Marinilabilia rubrum sp. nov., isolated from saltern sediment.</title>
        <authorList>
            <person name="Zhang R."/>
        </authorList>
    </citation>
    <scope>NUCLEOTIDE SEQUENCE [LARGE SCALE GENOMIC DNA]</scope>
    <source>
        <strain evidence="13 14">WTE16</strain>
    </source>
</reference>
<organism evidence="13 14">
    <name type="scientific">Marinilabilia rubra</name>
    <dbReference type="NCBI Taxonomy" id="2162893"/>
    <lineage>
        <taxon>Bacteria</taxon>
        <taxon>Pseudomonadati</taxon>
        <taxon>Bacteroidota</taxon>
        <taxon>Bacteroidia</taxon>
        <taxon>Marinilabiliales</taxon>
        <taxon>Marinilabiliaceae</taxon>
        <taxon>Marinilabilia</taxon>
    </lineage>
</organism>
<dbReference type="OrthoDB" id="9801077at2"/>
<evidence type="ECO:0000256" key="9">
    <source>
        <dbReference type="ARBA" id="ARBA00032230"/>
    </source>
</evidence>
<evidence type="ECO:0000256" key="5">
    <source>
        <dbReference type="ARBA" id="ARBA00012756"/>
    </source>
</evidence>
<evidence type="ECO:0000259" key="12">
    <source>
        <dbReference type="SMART" id="SM01038"/>
    </source>
</evidence>
<dbReference type="InterPro" id="IPR023230">
    <property type="entry name" value="Glyco_hydro_2_CS"/>
</dbReference>
<comment type="cofactor">
    <cofactor evidence="2">
        <name>Ca(2+)</name>
        <dbReference type="ChEBI" id="CHEBI:29108"/>
    </cofactor>
</comment>
<dbReference type="PRINTS" id="PR00132">
    <property type="entry name" value="GLHYDRLASE2"/>
</dbReference>
<dbReference type="InterPro" id="IPR017853">
    <property type="entry name" value="GH"/>
</dbReference>
<accession>A0A2U2BBU1</accession>
<feature type="signal peptide" evidence="11">
    <location>
        <begin position="1"/>
        <end position="23"/>
    </location>
</feature>
<proteinExistence type="inferred from homology"/>
<dbReference type="SUPFAM" id="SSF49303">
    <property type="entry name" value="beta-Galactosidase/glucuronidase domain"/>
    <property type="match status" value="2"/>
</dbReference>
<dbReference type="Pfam" id="PF02929">
    <property type="entry name" value="Bgal_small_N"/>
    <property type="match status" value="1"/>
</dbReference>
<evidence type="ECO:0000256" key="6">
    <source>
        <dbReference type="ARBA" id="ARBA00022801"/>
    </source>
</evidence>
<dbReference type="InterPro" id="IPR006103">
    <property type="entry name" value="Glyco_hydro_2_cat"/>
</dbReference>
<comment type="caution">
    <text evidence="13">The sequence shown here is derived from an EMBL/GenBank/DDBJ whole genome shotgun (WGS) entry which is preliminary data.</text>
</comment>
<dbReference type="InterPro" id="IPR006102">
    <property type="entry name" value="Ig-like_GH2"/>
</dbReference>
<dbReference type="InterPro" id="IPR036156">
    <property type="entry name" value="Beta-gal/glucu_dom_sf"/>
</dbReference>
<dbReference type="InterPro" id="IPR008979">
    <property type="entry name" value="Galactose-bd-like_sf"/>
</dbReference>
<dbReference type="InterPro" id="IPR004199">
    <property type="entry name" value="B-gal_small/dom_5"/>
</dbReference>
<dbReference type="AlphaFoldDB" id="A0A2U2BBU1"/>
<dbReference type="InterPro" id="IPR006104">
    <property type="entry name" value="Glyco_hydro_2_N"/>
</dbReference>
<evidence type="ECO:0000256" key="8">
    <source>
        <dbReference type="ARBA" id="ARBA00023295"/>
    </source>
</evidence>
<dbReference type="PANTHER" id="PTHR46323:SF2">
    <property type="entry name" value="BETA-GALACTOSIDASE"/>
    <property type="match status" value="1"/>
</dbReference>
<dbReference type="Pfam" id="PF00703">
    <property type="entry name" value="Glyco_hydro_2"/>
    <property type="match status" value="1"/>
</dbReference>
<dbReference type="PROSITE" id="PS00719">
    <property type="entry name" value="GLYCOSYL_HYDROL_F2_1"/>
    <property type="match status" value="1"/>
</dbReference>
<dbReference type="SUPFAM" id="SSF49785">
    <property type="entry name" value="Galactose-binding domain-like"/>
    <property type="match status" value="1"/>
</dbReference>
<comment type="catalytic activity">
    <reaction evidence="1 10">
        <text>Hydrolysis of terminal non-reducing beta-D-galactose residues in beta-D-galactosides.</text>
        <dbReference type="EC" id="3.2.1.23"/>
    </reaction>
</comment>
<evidence type="ECO:0000256" key="3">
    <source>
        <dbReference type="ARBA" id="ARBA00007401"/>
    </source>
</evidence>
<evidence type="ECO:0000313" key="14">
    <source>
        <dbReference type="Proteomes" id="UP000244956"/>
    </source>
</evidence>
<evidence type="ECO:0000256" key="2">
    <source>
        <dbReference type="ARBA" id="ARBA00001913"/>
    </source>
</evidence>
<gene>
    <name evidence="13" type="ORF">DDZ16_05360</name>
</gene>
<comment type="subunit">
    <text evidence="4">Monomer.</text>
</comment>
<feature type="chain" id="PRO_5015662103" description="Beta-galactosidase" evidence="11">
    <location>
        <begin position="24"/>
        <end position="1043"/>
    </location>
</feature>
<dbReference type="InterPro" id="IPR050347">
    <property type="entry name" value="Bact_Beta-galactosidase"/>
</dbReference>
<name>A0A2U2BBU1_9BACT</name>
<dbReference type="InterPro" id="IPR032312">
    <property type="entry name" value="LacZ_4"/>
</dbReference>
<keyword evidence="11" id="KW-0732">Signal</keyword>
<dbReference type="SUPFAM" id="SSF74650">
    <property type="entry name" value="Galactose mutarotase-like"/>
    <property type="match status" value="1"/>
</dbReference>
<keyword evidence="8 10" id="KW-0326">Glycosidase</keyword>
<evidence type="ECO:0000256" key="4">
    <source>
        <dbReference type="ARBA" id="ARBA00011245"/>
    </source>
</evidence>
<evidence type="ECO:0000256" key="10">
    <source>
        <dbReference type="RuleBase" id="RU361154"/>
    </source>
</evidence>
<sequence length="1043" mass="119198">MKNQLLRGLLILLMMGCASTVVAEVKQPEWQSQYAMGKNKLKPHAYVLPYADEAAVRNLDYKNSPWYKDLNGTWKFNWVRNPDKRTQDFYEKDFFDGHWANIEVPGNWERQGFGLPIYVNVRYEFANEMFGFNNGPQPPVVPYEYNEVGSYRRTFEVPESWEGRRTVLALEGVNSFYYLWINGEFVGYNMGSKTPAEWDITSLLSEGENVIAIEVYRWSAGSYLECQDYWRLSGIERDVYLYSTPVSHISDYEVTSSLDEKHYRHGLFGLSVKVNNPFSEHAELVYELKDSSGKLILSDRAEIKPSNISQWVEFASRKIKKVQKWSAEKPNLYNLTVRLENEASETAHITGGHIGFRTSEVKDGQFLVNGKAILVKGVNRHEHTQKGRTVSEESMLEDIRLMKEHNINTVRSSHYPNDRRWYELCNIYGLYVIDEANVESHGMKYGPESLAKDTTWYQQHLLRNQRMYHRSKNHPSVVIWSMGNEAGDGINFARVYDWFKSVEKSRPVQYEMARETPHSDIYARMYRSVEFLKEYANSDAERPYIMNEYVHSMGNSVGGLKDYMEVFEQEPKVQGGCIWDWVDQTFAEVDANGRPYMAYGGDYGPEGVPSFSNFCANGLVSANRKPYPQLKEVKKVYQYIKSELIDTSSLGISVKNWYDFTNLGNFELVWTLKNNQGEIVKKGNKTLDVEPGRTAVFTIDSDPEQWVNEPGEMFLDLSWRAKKGYGFINNGFEVAYDQFVIEGNAYHKIPENPAEVGALKVEGNTGYNDIIRLKFSEKTGDITSLMLEGEEMLVAPLRVAVSRALTDNDERDGNTGRHWRNAGIMDISPKSAAFELEVKNSNLTATVKQLWYNAKDELLMETVMNYEVSPDGQIEIEGHLKPDTSKLVTLPGVGVELGLSPMFEDVHYLGRGPHDTYADRNSSGTIDVYSTTPSRMYVNYPNPQASGNRTDVRWARFMASDDLGIHVTSDVRFQFSALPYSDKELLNATHFNELPAMPNGVYLHLDVEQAGIGTATCGPGVRPEYLIPAREKSFKFKLTPVIQ</sequence>
<keyword evidence="7" id="KW-0106">Calcium</keyword>
<evidence type="ECO:0000256" key="1">
    <source>
        <dbReference type="ARBA" id="ARBA00001412"/>
    </source>
</evidence>
<dbReference type="Gene3D" id="2.60.40.10">
    <property type="entry name" value="Immunoglobulins"/>
    <property type="match status" value="2"/>
</dbReference>
<dbReference type="Gene3D" id="2.70.98.10">
    <property type="match status" value="1"/>
</dbReference>
<dbReference type="GO" id="GO:0009341">
    <property type="term" value="C:beta-galactosidase complex"/>
    <property type="evidence" value="ECO:0007669"/>
    <property type="project" value="InterPro"/>
</dbReference>
<keyword evidence="6 10" id="KW-0378">Hydrolase</keyword>
<dbReference type="Gene3D" id="3.20.20.80">
    <property type="entry name" value="Glycosidases"/>
    <property type="match status" value="1"/>
</dbReference>
<dbReference type="Proteomes" id="UP000244956">
    <property type="component" value="Unassembled WGS sequence"/>
</dbReference>
<dbReference type="PANTHER" id="PTHR46323">
    <property type="entry name" value="BETA-GALACTOSIDASE"/>
    <property type="match status" value="1"/>
</dbReference>
<dbReference type="Pfam" id="PF02837">
    <property type="entry name" value="Glyco_hydro_2_N"/>
    <property type="match status" value="1"/>
</dbReference>
<protein>
    <recommendedName>
        <fullName evidence="5 10">Beta-galactosidase</fullName>
        <ecNumber evidence="5 10">3.2.1.23</ecNumber>
    </recommendedName>
    <alternativeName>
        <fullName evidence="9 10">Lactase</fullName>
    </alternativeName>
</protein>
<dbReference type="EC" id="3.2.1.23" evidence="5 10"/>
<dbReference type="EMBL" id="QEWP01000003">
    <property type="protein sequence ID" value="PWE00542.1"/>
    <property type="molecule type" value="Genomic_DNA"/>
</dbReference>
<keyword evidence="14" id="KW-1185">Reference proteome</keyword>
<evidence type="ECO:0000256" key="7">
    <source>
        <dbReference type="ARBA" id="ARBA00022837"/>
    </source>
</evidence>
<dbReference type="GO" id="GO:0004565">
    <property type="term" value="F:beta-galactosidase activity"/>
    <property type="evidence" value="ECO:0007669"/>
    <property type="project" value="UniProtKB-EC"/>
</dbReference>
<evidence type="ECO:0000256" key="11">
    <source>
        <dbReference type="SAM" id="SignalP"/>
    </source>
</evidence>